<gene>
    <name evidence="2" type="ORF">CSSPJE1EN2_LOCUS6047</name>
</gene>
<feature type="signal peptide" evidence="1">
    <location>
        <begin position="1"/>
        <end position="20"/>
    </location>
</feature>
<keyword evidence="3" id="KW-1185">Reference proteome</keyword>
<keyword evidence="1" id="KW-0732">Signal</keyword>
<evidence type="ECO:0000313" key="3">
    <source>
        <dbReference type="Proteomes" id="UP001497522"/>
    </source>
</evidence>
<organism evidence="2 3">
    <name type="scientific">Sphagnum jensenii</name>
    <dbReference type="NCBI Taxonomy" id="128206"/>
    <lineage>
        <taxon>Eukaryota</taxon>
        <taxon>Viridiplantae</taxon>
        <taxon>Streptophyta</taxon>
        <taxon>Embryophyta</taxon>
        <taxon>Bryophyta</taxon>
        <taxon>Sphagnophytina</taxon>
        <taxon>Sphagnopsida</taxon>
        <taxon>Sphagnales</taxon>
        <taxon>Sphagnaceae</taxon>
        <taxon>Sphagnum</taxon>
    </lineage>
</organism>
<accession>A0ABP1AKI9</accession>
<dbReference type="Proteomes" id="UP001497522">
    <property type="component" value="Chromosome 13"/>
</dbReference>
<name>A0ABP1AKI9_9BRYO</name>
<reference evidence="2" key="1">
    <citation type="submission" date="2024-03" db="EMBL/GenBank/DDBJ databases">
        <authorList>
            <consortium name="ELIXIR-Norway"/>
            <consortium name="Elixir Norway"/>
        </authorList>
    </citation>
    <scope>NUCLEOTIDE SEQUENCE</scope>
</reference>
<proteinExistence type="predicted"/>
<feature type="chain" id="PRO_5046924811" evidence="1">
    <location>
        <begin position="21"/>
        <end position="194"/>
    </location>
</feature>
<dbReference type="EMBL" id="OZ023714">
    <property type="protein sequence ID" value="CAK9863052.1"/>
    <property type="molecule type" value="Genomic_DNA"/>
</dbReference>
<sequence length="194" mass="21471">MLVILRSSWFTLQLLLLRRAANLPNNYALVADELGHGLYGELDYRHEASNAAEFVTAHKNVPWIHDVLKRITDQIAVCLAISRNPAADRAPLDMFIVPNGVPEVVNSGEKQMQESSQTASFKFSWTRTSHRGVGLCCVLLEADTHALALVLVSTMAAIETQSAKCYYSLELAGLSSPYFLGIGYCISKYIYDIC</sequence>
<evidence type="ECO:0000256" key="1">
    <source>
        <dbReference type="SAM" id="SignalP"/>
    </source>
</evidence>
<evidence type="ECO:0000313" key="2">
    <source>
        <dbReference type="EMBL" id="CAK9863052.1"/>
    </source>
</evidence>
<protein>
    <submittedName>
        <fullName evidence="2">Uncharacterized protein</fullName>
    </submittedName>
</protein>